<dbReference type="Proteomes" id="UP000050792">
    <property type="component" value="Unassembled WGS sequence"/>
</dbReference>
<dbReference type="SUPFAM" id="SSF51905">
    <property type="entry name" value="FAD/NAD(P)-binding domain"/>
    <property type="match status" value="1"/>
</dbReference>
<keyword evidence="9 26" id="KW-0812">Transmembrane</keyword>
<reference evidence="28" key="1">
    <citation type="submission" date="2022-06" db="EMBL/GenBank/DDBJ databases">
        <authorList>
            <person name="Berger JAMES D."/>
            <person name="Berger JAMES D."/>
        </authorList>
    </citation>
    <scope>NUCLEOTIDE SEQUENCE [LARGE SCALE GENOMIC DNA]</scope>
</reference>
<name>A0AA85F275_9TREM</name>
<keyword evidence="16 26" id="KW-1133">Transmembrane helix</keyword>
<evidence type="ECO:0000256" key="2">
    <source>
        <dbReference type="ARBA" id="ARBA00004123"/>
    </source>
</evidence>
<dbReference type="GO" id="GO:0008270">
    <property type="term" value="F:zinc ion binding"/>
    <property type="evidence" value="ECO:0007669"/>
    <property type="project" value="UniProtKB-KW"/>
</dbReference>
<comment type="subcellular location">
    <subcellularLocation>
        <location evidence="3">Golgi apparatus membrane</location>
        <topology evidence="3">Single-pass type I membrane protein</topology>
    </subcellularLocation>
    <subcellularLocation>
        <location evidence="2">Nucleus</location>
    </subcellularLocation>
</comment>
<sequence length="433" mass="48306">MLVFIKFFQYSRRVSFFLECLTEIVVFLMSALFNFQSLLSVILLLICTCAYIRHFSPTLLDSRKHGLLGLFWKCARIGERKSPYVAVCCILMAGSVLFSSQSRYLSNRLSKESGSSSGSNSSFFSDTFISIAITGAFLGSCLAFRWYVNRLRDYSITEKKNPEKSGLEPEVSSASNALEIPVTHASESALNTSPIQHETRNSSDHSPVIVEQQQLDTSDSVDSQVTESVKNSVKEVTNSDFHDEIPESLVYIKPEDEIFPSHVPYIIVGAGAAGMSAARSIRASDPTSRILLISGGGESSTIAEPGIEETSFLEPPPYLRPPLINYKNITPMSDLQAEVSKISIDSPSPLSLKINHWFAVSAWKWCTNDDDCGICRNAFETCCADCKLPGDDCPLVWGQCNHCFHMHCIIKWLNSQQMAQHCPLCRQDWRFRE</sequence>
<dbReference type="PANTHER" id="PTHR11210">
    <property type="entry name" value="RING BOX"/>
    <property type="match status" value="1"/>
</dbReference>
<evidence type="ECO:0000256" key="5">
    <source>
        <dbReference type="ARBA" id="ARBA00008961"/>
    </source>
</evidence>
<evidence type="ECO:0000256" key="4">
    <source>
        <dbReference type="ARBA" id="ARBA00004906"/>
    </source>
</evidence>
<evidence type="ECO:0000256" key="16">
    <source>
        <dbReference type="ARBA" id="ARBA00022989"/>
    </source>
</evidence>
<proteinExistence type="inferred from homology"/>
<feature type="transmembrane region" description="Helical" evidence="26">
    <location>
        <begin position="128"/>
        <end position="148"/>
    </location>
</feature>
<dbReference type="Gene3D" id="3.30.40.10">
    <property type="entry name" value="Zinc/RING finger domain, C3HC4 (zinc finger)"/>
    <property type="match status" value="1"/>
</dbReference>
<dbReference type="WBParaSite" id="SRDH1_3350.1">
    <property type="protein sequence ID" value="SRDH1_3350.1"/>
    <property type="gene ID" value="SRDH1_3350"/>
</dbReference>
<evidence type="ECO:0000256" key="14">
    <source>
        <dbReference type="ARBA" id="ARBA00022786"/>
    </source>
</evidence>
<keyword evidence="18 26" id="KW-0472">Membrane</keyword>
<evidence type="ECO:0000256" key="18">
    <source>
        <dbReference type="ARBA" id="ARBA00023136"/>
    </source>
</evidence>
<evidence type="ECO:0000256" key="11">
    <source>
        <dbReference type="ARBA" id="ARBA00022729"/>
    </source>
</evidence>
<feature type="transmembrane region" description="Helical" evidence="26">
    <location>
        <begin position="81"/>
        <end position="100"/>
    </location>
</feature>
<comment type="subunit">
    <text evidence="22">The mammalian APC/C is composed at least of 14 distinct subunits ANAPC1, ANAPC2, CDC27/APC3, ANAPC4, ANAPC5, CDC16/APC6, ANAPC7, CDC23/APC8, ANAPC10, ANAPC11, CDC26/APC12, ANAPC13, ANAPC15 and ANAPC16 that assemble into a complex of at least 19 chains with a combined molecular mass of around 1.2 MDa; APC/C interacts with FZR1 and FBXO5. Interacts with the cullin domain of ANAPC2. Interacts with UBE2D2.</text>
</comment>
<evidence type="ECO:0000256" key="15">
    <source>
        <dbReference type="ARBA" id="ARBA00022833"/>
    </source>
</evidence>
<keyword evidence="8" id="KW-0132">Cell division</keyword>
<dbReference type="InterPro" id="IPR036188">
    <property type="entry name" value="FAD/NAD-bd_sf"/>
</dbReference>
<evidence type="ECO:0000256" key="7">
    <source>
        <dbReference type="ARBA" id="ARBA00013928"/>
    </source>
</evidence>
<evidence type="ECO:0000259" key="27">
    <source>
        <dbReference type="PROSITE" id="PS50089"/>
    </source>
</evidence>
<keyword evidence="28" id="KW-1185">Reference proteome</keyword>
<dbReference type="AlphaFoldDB" id="A0AA85F275"/>
<keyword evidence="19" id="KW-0539">Nucleus</keyword>
<dbReference type="Pfam" id="PF12861">
    <property type="entry name" value="zf-ANAPC11"/>
    <property type="match status" value="1"/>
</dbReference>
<evidence type="ECO:0000256" key="1">
    <source>
        <dbReference type="ARBA" id="ARBA00002154"/>
    </source>
</evidence>
<evidence type="ECO:0000313" key="29">
    <source>
        <dbReference type="WBParaSite" id="SRDH1_3350.1"/>
    </source>
</evidence>
<organism evidence="28 29">
    <name type="scientific">Schistosoma rodhaini</name>
    <dbReference type="NCBI Taxonomy" id="6188"/>
    <lineage>
        <taxon>Eukaryota</taxon>
        <taxon>Metazoa</taxon>
        <taxon>Spiralia</taxon>
        <taxon>Lophotrochozoa</taxon>
        <taxon>Platyhelminthes</taxon>
        <taxon>Trematoda</taxon>
        <taxon>Digenea</taxon>
        <taxon>Strigeidida</taxon>
        <taxon>Schistosomatoidea</taxon>
        <taxon>Schistosomatidae</taxon>
        <taxon>Schistosoma</taxon>
    </lineage>
</organism>
<evidence type="ECO:0000256" key="20">
    <source>
        <dbReference type="ARBA" id="ARBA00023306"/>
    </source>
</evidence>
<evidence type="ECO:0000256" key="19">
    <source>
        <dbReference type="ARBA" id="ARBA00023242"/>
    </source>
</evidence>
<dbReference type="GO" id="GO:0031145">
    <property type="term" value="P:anaphase-promoting complex-dependent catabolic process"/>
    <property type="evidence" value="ECO:0007669"/>
    <property type="project" value="InterPro"/>
</dbReference>
<comment type="similarity">
    <text evidence="6">Belongs to the RING-box family.</text>
</comment>
<evidence type="ECO:0000256" key="8">
    <source>
        <dbReference type="ARBA" id="ARBA00022618"/>
    </source>
</evidence>
<keyword evidence="15" id="KW-0862">Zinc</keyword>
<dbReference type="PROSITE" id="PS50089">
    <property type="entry name" value="ZF_RING_2"/>
    <property type="match status" value="1"/>
</dbReference>
<dbReference type="InterPro" id="IPR024991">
    <property type="entry name" value="RING-H2_APC11"/>
</dbReference>
<evidence type="ECO:0000256" key="26">
    <source>
        <dbReference type="SAM" id="Phobius"/>
    </source>
</evidence>
<dbReference type="GO" id="GO:0000139">
    <property type="term" value="C:Golgi membrane"/>
    <property type="evidence" value="ECO:0007669"/>
    <property type="project" value="UniProtKB-SubCell"/>
</dbReference>
<evidence type="ECO:0000256" key="22">
    <source>
        <dbReference type="ARBA" id="ARBA00062360"/>
    </source>
</evidence>
<dbReference type="SUPFAM" id="SSF57850">
    <property type="entry name" value="RING/U-box"/>
    <property type="match status" value="1"/>
</dbReference>
<comment type="pathway">
    <text evidence="4">Protein modification; protein ubiquitination.</text>
</comment>
<dbReference type="GO" id="GO:0097602">
    <property type="term" value="F:cullin family protein binding"/>
    <property type="evidence" value="ECO:0007669"/>
    <property type="project" value="InterPro"/>
</dbReference>
<feature type="region of interest" description="Disordered" evidence="25">
    <location>
        <begin position="188"/>
        <end position="207"/>
    </location>
</feature>
<dbReference type="InterPro" id="IPR009653">
    <property type="entry name" value="Ksh1"/>
</dbReference>
<dbReference type="InterPro" id="IPR051031">
    <property type="entry name" value="RING-box_E3_Ubiquitin_Ligase"/>
</dbReference>
<reference evidence="29" key="2">
    <citation type="submission" date="2023-11" db="UniProtKB">
        <authorList>
            <consortium name="WormBaseParasite"/>
        </authorList>
    </citation>
    <scope>IDENTIFICATION</scope>
</reference>
<evidence type="ECO:0000256" key="3">
    <source>
        <dbReference type="ARBA" id="ARBA00004614"/>
    </source>
</evidence>
<evidence type="ECO:0000313" key="28">
    <source>
        <dbReference type="Proteomes" id="UP000050792"/>
    </source>
</evidence>
<dbReference type="GO" id="GO:0061630">
    <property type="term" value="F:ubiquitin protein ligase activity"/>
    <property type="evidence" value="ECO:0007669"/>
    <property type="project" value="InterPro"/>
</dbReference>
<keyword evidence="14" id="KW-0833">Ubl conjugation pathway</keyword>
<evidence type="ECO:0000256" key="10">
    <source>
        <dbReference type="ARBA" id="ARBA00022723"/>
    </source>
</evidence>
<dbReference type="CDD" id="cd16456">
    <property type="entry name" value="RING-H2_APC11"/>
    <property type="match status" value="1"/>
</dbReference>
<evidence type="ECO:0000256" key="23">
    <source>
        <dbReference type="ARBA" id="ARBA00078349"/>
    </source>
</evidence>
<evidence type="ECO:0000256" key="9">
    <source>
        <dbReference type="ARBA" id="ARBA00022692"/>
    </source>
</evidence>
<dbReference type="Pfam" id="PF06842">
    <property type="entry name" value="DUF1242"/>
    <property type="match status" value="1"/>
</dbReference>
<keyword evidence="20" id="KW-0131">Cell cycle</keyword>
<keyword evidence="13" id="KW-0498">Mitosis</keyword>
<evidence type="ECO:0000256" key="12">
    <source>
        <dbReference type="ARBA" id="ARBA00022771"/>
    </source>
</evidence>
<dbReference type="FunFam" id="3.30.40.10:FF:000111">
    <property type="entry name" value="Anaphase-promoting complex subunit 11"/>
    <property type="match status" value="1"/>
</dbReference>
<dbReference type="InterPro" id="IPR013083">
    <property type="entry name" value="Znf_RING/FYVE/PHD"/>
</dbReference>
<keyword evidence="12 24" id="KW-0863">Zinc-finger</keyword>
<feature type="transmembrane region" description="Helical" evidence="26">
    <location>
        <begin position="16"/>
        <end position="35"/>
    </location>
</feature>
<protein>
    <recommendedName>
        <fullName evidence="7">Anaphase-promoting complex subunit 11</fullName>
    </recommendedName>
    <alternativeName>
        <fullName evidence="23">Cyclosome subunit 11</fullName>
    </alternativeName>
</protein>
<comment type="similarity">
    <text evidence="5">Belongs to the KISH family.</text>
</comment>
<evidence type="ECO:0000256" key="24">
    <source>
        <dbReference type="PROSITE-ProRule" id="PRU00175"/>
    </source>
</evidence>
<evidence type="ECO:0000256" key="6">
    <source>
        <dbReference type="ARBA" id="ARBA00009273"/>
    </source>
</evidence>
<evidence type="ECO:0000256" key="21">
    <source>
        <dbReference type="ARBA" id="ARBA00054113"/>
    </source>
</evidence>
<evidence type="ECO:0000256" key="17">
    <source>
        <dbReference type="ARBA" id="ARBA00023034"/>
    </source>
</evidence>
<comment type="function">
    <text evidence="21">Together with the cullin protein ANAPC2, constitutes the catalytic component of the anaphase promoting complex/cyclosome (APC/C), a cell cycle-regulated E3 ubiquitin ligase that controls progression through mitosis and the G1 phase of the cell cycle. The APC/C complex acts by mediating ubiquitination and subsequent degradation of target proteins: it mainly mediates the formation of 'Lys-11'-linked polyubiquitin chains and, to a lower extent, the formation of 'Lys-48'- and 'Lys-63'-linked polyubiquitin chains. The APC/C complex catalyzes assembly of branched 'Lys-11'-/'Lys-48'-linked branched ubiquitin chains on target proteins. May recruit the E2 ubiquitin-conjugating enzymes to the complex.</text>
</comment>
<dbReference type="InterPro" id="IPR001841">
    <property type="entry name" value="Znf_RING"/>
</dbReference>
<dbReference type="GO" id="GO:0005680">
    <property type="term" value="C:anaphase-promoting complex"/>
    <property type="evidence" value="ECO:0007669"/>
    <property type="project" value="InterPro"/>
</dbReference>
<accession>A0AA85F275</accession>
<keyword evidence="10" id="KW-0479">Metal-binding</keyword>
<comment type="function">
    <text evidence="1">Involved in the early part of the secretory pathway.</text>
</comment>
<keyword evidence="17" id="KW-0333">Golgi apparatus</keyword>
<evidence type="ECO:0000256" key="25">
    <source>
        <dbReference type="SAM" id="MobiDB-lite"/>
    </source>
</evidence>
<dbReference type="GO" id="GO:0051301">
    <property type="term" value="P:cell division"/>
    <property type="evidence" value="ECO:0007669"/>
    <property type="project" value="UniProtKB-KW"/>
</dbReference>
<feature type="domain" description="RING-type" evidence="27">
    <location>
        <begin position="383"/>
        <end position="426"/>
    </location>
</feature>
<dbReference type="Gene3D" id="3.50.50.60">
    <property type="entry name" value="FAD/NAD(P)-binding domain"/>
    <property type="match status" value="1"/>
</dbReference>
<keyword evidence="11" id="KW-0732">Signal</keyword>
<evidence type="ECO:0000256" key="13">
    <source>
        <dbReference type="ARBA" id="ARBA00022776"/>
    </source>
</evidence>